<proteinExistence type="predicted"/>
<evidence type="ECO:0000256" key="1">
    <source>
        <dbReference type="SAM" id="Phobius"/>
    </source>
</evidence>
<reference evidence="2 3" key="1">
    <citation type="journal article" date="2013" name="Int. J. Syst. Evol. Microbiol.">
        <title>Kordia antarctica sp. nov., isolated from Antarctic seawater.</title>
        <authorList>
            <person name="Baek K."/>
            <person name="Choi A."/>
            <person name="Kang I."/>
            <person name="Lee K."/>
            <person name="Cho J.C."/>
        </authorList>
    </citation>
    <scope>NUCLEOTIDE SEQUENCE [LARGE SCALE GENOMIC DNA]</scope>
    <source>
        <strain evidence="2 3">IMCC3317</strain>
    </source>
</reference>
<name>A0A7L4ZHE2_9FLAO</name>
<dbReference type="EMBL" id="CP019288">
    <property type="protein sequence ID" value="QHI36052.1"/>
    <property type="molecule type" value="Genomic_DNA"/>
</dbReference>
<dbReference type="InterPro" id="IPR045749">
    <property type="entry name" value="DUF6090"/>
</dbReference>
<evidence type="ECO:0000313" key="3">
    <source>
        <dbReference type="Proteomes" id="UP000464657"/>
    </source>
</evidence>
<keyword evidence="1" id="KW-1133">Transmembrane helix</keyword>
<feature type="transmembrane region" description="Helical" evidence="1">
    <location>
        <begin position="12"/>
        <end position="30"/>
    </location>
</feature>
<evidence type="ECO:0000313" key="2">
    <source>
        <dbReference type="EMBL" id="QHI36052.1"/>
    </source>
</evidence>
<dbReference type="Pfam" id="PF19578">
    <property type="entry name" value="DUF6090"/>
    <property type="match status" value="1"/>
</dbReference>
<dbReference type="RefSeq" id="WP_170293835.1">
    <property type="nucleotide sequence ID" value="NZ_CP019288.1"/>
</dbReference>
<accession>A0A7L4ZHE2</accession>
<keyword evidence="1" id="KW-0812">Transmembrane</keyword>
<gene>
    <name evidence="2" type="ORF">IMCC3317_14050</name>
</gene>
<organism evidence="2 3">
    <name type="scientific">Kordia antarctica</name>
    <dbReference type="NCBI Taxonomy" id="1218801"/>
    <lineage>
        <taxon>Bacteria</taxon>
        <taxon>Pseudomonadati</taxon>
        <taxon>Bacteroidota</taxon>
        <taxon>Flavobacteriia</taxon>
        <taxon>Flavobacteriales</taxon>
        <taxon>Flavobacteriaceae</taxon>
        <taxon>Kordia</taxon>
    </lineage>
</organism>
<dbReference type="KEGG" id="kan:IMCC3317_14050"/>
<keyword evidence="3" id="KW-1185">Reference proteome</keyword>
<dbReference type="Proteomes" id="UP000464657">
    <property type="component" value="Chromosome"/>
</dbReference>
<dbReference type="AlphaFoldDB" id="A0A7L4ZHE2"/>
<sequence length="236" mass="27839">MEKNKTGKYLKYAIGEIILVVIGILIALQINNWNSERLANAKMTTYLHNLKEDLVSDTLAFNNAIGFYKYVIDYKTKLLSLSQYENISTDSLSFIITPHYSNYDLNTTTFTKIKNLGISKLSKNDSLSKKIYNYYTTRKKIFNTIINWEVESTNNEGNYWYSSQNEFEIKHSNDFPHFQDKNENRQNLIKLISEPKGRNNLLFDFQRKQRVLREYEKMRLIAIELISKIQNDLTVR</sequence>
<protein>
    <submittedName>
        <fullName evidence="2">Uncharacterized protein</fullName>
    </submittedName>
</protein>
<keyword evidence="1" id="KW-0472">Membrane</keyword>